<dbReference type="PANTHER" id="PTHR21676">
    <property type="entry name" value="PROTEIN STUM"/>
    <property type="match status" value="1"/>
</dbReference>
<dbReference type="AlphaFoldDB" id="A0A1I7ZS74"/>
<dbReference type="GO" id="GO:0050954">
    <property type="term" value="P:sensory perception of mechanical stimulus"/>
    <property type="evidence" value="ECO:0007669"/>
    <property type="project" value="TreeGrafter"/>
</dbReference>
<evidence type="ECO:0000256" key="5">
    <source>
        <dbReference type="SAM" id="Phobius"/>
    </source>
</evidence>
<comment type="subcellular location">
    <subcellularLocation>
        <location evidence="1">Membrane</location>
        <topology evidence="1">Multi-pass membrane protein</topology>
    </subcellularLocation>
</comment>
<dbReference type="Proteomes" id="UP000095287">
    <property type="component" value="Unplaced"/>
</dbReference>
<dbReference type="InterPro" id="IPR026673">
    <property type="entry name" value="SPEC3/Stum"/>
</dbReference>
<proteinExistence type="predicted"/>
<organism evidence="6 7">
    <name type="scientific">Steinernema glaseri</name>
    <dbReference type="NCBI Taxonomy" id="37863"/>
    <lineage>
        <taxon>Eukaryota</taxon>
        <taxon>Metazoa</taxon>
        <taxon>Ecdysozoa</taxon>
        <taxon>Nematoda</taxon>
        <taxon>Chromadorea</taxon>
        <taxon>Rhabditida</taxon>
        <taxon>Tylenchina</taxon>
        <taxon>Panagrolaimomorpha</taxon>
        <taxon>Strongyloidoidea</taxon>
        <taxon>Steinernematidae</taxon>
        <taxon>Steinernema</taxon>
    </lineage>
</organism>
<reference evidence="7" key="1">
    <citation type="submission" date="2016-11" db="UniProtKB">
        <authorList>
            <consortium name="WormBaseParasite"/>
        </authorList>
    </citation>
    <scope>IDENTIFICATION</scope>
</reference>
<keyword evidence="4 5" id="KW-0472">Membrane</keyword>
<evidence type="ECO:0000313" key="6">
    <source>
        <dbReference type="Proteomes" id="UP000095287"/>
    </source>
</evidence>
<dbReference type="Pfam" id="PF15795">
    <property type="entry name" value="Spec3"/>
    <property type="match status" value="1"/>
</dbReference>
<protein>
    <submittedName>
        <fullName evidence="7">Protein stum homolog</fullName>
    </submittedName>
</protein>
<dbReference type="GO" id="GO:0019230">
    <property type="term" value="P:proprioception"/>
    <property type="evidence" value="ECO:0007669"/>
    <property type="project" value="TreeGrafter"/>
</dbReference>
<dbReference type="PANTHER" id="PTHR21676:SF6">
    <property type="entry name" value="PROTEIN STUM"/>
    <property type="match status" value="1"/>
</dbReference>
<dbReference type="WBParaSite" id="L893_g29017.t1">
    <property type="protein sequence ID" value="L893_g29017.t1"/>
    <property type="gene ID" value="L893_g29017"/>
</dbReference>
<keyword evidence="6" id="KW-1185">Reference proteome</keyword>
<sequence length="141" mass="15926">MDFNEEPQSFTYSEGVSITIAKEHGFFRRAVPCMPMALAGLCCFLNILLPGSGTFLSSFSIFCCASYESERSKCHVFWTNILAAILQFLLFPVVVGCVWSIVWGVTFVQLAHAQELEYEIRMRRHQNDSNISLQISALQCD</sequence>
<accession>A0A1I7ZS74</accession>
<dbReference type="GO" id="GO:0016020">
    <property type="term" value="C:membrane"/>
    <property type="evidence" value="ECO:0007669"/>
    <property type="project" value="UniProtKB-SubCell"/>
</dbReference>
<dbReference type="GO" id="GO:0071683">
    <property type="term" value="C:sensory dendrite"/>
    <property type="evidence" value="ECO:0007669"/>
    <property type="project" value="TreeGrafter"/>
</dbReference>
<feature type="transmembrane region" description="Helical" evidence="5">
    <location>
        <begin position="36"/>
        <end position="65"/>
    </location>
</feature>
<feature type="transmembrane region" description="Helical" evidence="5">
    <location>
        <begin position="77"/>
        <end position="102"/>
    </location>
</feature>
<name>A0A1I7ZS74_9BILA</name>
<dbReference type="GO" id="GO:0042330">
    <property type="term" value="P:taxis"/>
    <property type="evidence" value="ECO:0007669"/>
    <property type="project" value="TreeGrafter"/>
</dbReference>
<evidence type="ECO:0000256" key="2">
    <source>
        <dbReference type="ARBA" id="ARBA00022692"/>
    </source>
</evidence>
<evidence type="ECO:0000256" key="4">
    <source>
        <dbReference type="ARBA" id="ARBA00023136"/>
    </source>
</evidence>
<evidence type="ECO:0000313" key="7">
    <source>
        <dbReference type="WBParaSite" id="L893_g29017.t1"/>
    </source>
</evidence>
<evidence type="ECO:0000256" key="3">
    <source>
        <dbReference type="ARBA" id="ARBA00022989"/>
    </source>
</evidence>
<evidence type="ECO:0000256" key="1">
    <source>
        <dbReference type="ARBA" id="ARBA00004141"/>
    </source>
</evidence>
<keyword evidence="2 5" id="KW-0812">Transmembrane</keyword>
<keyword evidence="3 5" id="KW-1133">Transmembrane helix</keyword>